<dbReference type="Gene3D" id="3.40.50.720">
    <property type="entry name" value="NAD(P)-binding Rossmann-like Domain"/>
    <property type="match status" value="1"/>
</dbReference>
<organism evidence="4 5">
    <name type="scientific">Phytomonospora endophytica</name>
    <dbReference type="NCBI Taxonomy" id="714109"/>
    <lineage>
        <taxon>Bacteria</taxon>
        <taxon>Bacillati</taxon>
        <taxon>Actinomycetota</taxon>
        <taxon>Actinomycetes</taxon>
        <taxon>Micromonosporales</taxon>
        <taxon>Micromonosporaceae</taxon>
        <taxon>Phytomonospora</taxon>
    </lineage>
</organism>
<keyword evidence="2" id="KW-0560">Oxidoreductase</keyword>
<dbReference type="GO" id="GO:0005506">
    <property type="term" value="F:iron ion binding"/>
    <property type="evidence" value="ECO:0007669"/>
    <property type="project" value="InterPro"/>
</dbReference>
<feature type="region of interest" description="Disordered" evidence="3">
    <location>
        <begin position="1"/>
        <end position="27"/>
    </location>
</feature>
<evidence type="ECO:0000256" key="2">
    <source>
        <dbReference type="ARBA" id="ARBA00023002"/>
    </source>
</evidence>
<dbReference type="InterPro" id="IPR036291">
    <property type="entry name" value="NAD(P)-bd_dom_sf"/>
</dbReference>
<dbReference type="Proteomes" id="UP000548476">
    <property type="component" value="Unassembled WGS sequence"/>
</dbReference>
<sequence>MATTLPTTRRTDRPFDPPEGLTDRPPFSRLTYPDGHEGWLATSHALVREALADPRLSVRPELHHMPIPGASASDRPAPPGMFSAMDRPGHTRYRHLLAGLFTVRRMRRLSEHVQRVTDRHLDAMTGPEAELVAAFAQPIPAQVICELLGVTDGDRAAFQREALALFRIGTTPEERAAAYGALHGSIAELVRSKRNNPGDDMLGDLSGGDLTGEELVNVGFTLLGAGLDTTANMIALGAFALLAHPAQLARLRADPGIAAQAVEELLRYLSVIPFSPSARPSKTSNSAATASGPVRPSPSRSPPPTGIRSVSPTPASSTCSARPVATSPSGTASTSASASSSRASSSRSRFPRWSRVSRGSASPSTSRTPPSAPTCSSTACTSCPSPWRSDMDKVCLITGASSGIGLATALELRRRGHVVYGAARRVERMEPLKDAGGHTLRMDASSPGDLERVVRAIVAEHGRVDVLVNNAGTVLHGAVEDVPLDLARREFEVNLFAPARLTQLVLPHMRERRSGTIVNVSSIGGEIALPLGAWYYASKHALEAFSDTLRMEVGHFGIDVVVVQPGIIKTEFEDQTAAQLREHSGAGAYGDMAEKMASYSATGLADGSDPSVVSDAIADAIEAGKPETRYAVGHLAEQLLELNRTLPDRDFDAMATRAVR</sequence>
<dbReference type="AlphaFoldDB" id="A0A841G1Z3"/>
<feature type="compositionally biased region" description="Low complexity" evidence="3">
    <location>
        <begin position="325"/>
        <end position="384"/>
    </location>
</feature>
<dbReference type="InterPro" id="IPR002347">
    <property type="entry name" value="SDR_fam"/>
</dbReference>
<name>A0A841G1Z3_9ACTN</name>
<dbReference type="PANTHER" id="PTHR44169:SF6">
    <property type="entry name" value="NADPH-DEPENDENT 1-ACYLDIHYDROXYACETONE PHOSPHATE REDUCTASE"/>
    <property type="match status" value="1"/>
</dbReference>
<dbReference type="SUPFAM" id="SSF51735">
    <property type="entry name" value="NAD(P)-binding Rossmann-fold domains"/>
    <property type="match status" value="1"/>
</dbReference>
<dbReference type="EMBL" id="JACHGT010000015">
    <property type="protein sequence ID" value="MBB6038170.1"/>
    <property type="molecule type" value="Genomic_DNA"/>
</dbReference>
<keyword evidence="5" id="KW-1185">Reference proteome</keyword>
<proteinExistence type="inferred from homology"/>
<dbReference type="CDD" id="cd05374">
    <property type="entry name" value="17beta-HSD-like_SDR_c"/>
    <property type="match status" value="1"/>
</dbReference>
<dbReference type="GO" id="GO:0016705">
    <property type="term" value="F:oxidoreductase activity, acting on paired donors, with incorporation or reduction of molecular oxygen"/>
    <property type="evidence" value="ECO:0007669"/>
    <property type="project" value="InterPro"/>
</dbReference>
<dbReference type="PANTHER" id="PTHR44169">
    <property type="entry name" value="NADPH-DEPENDENT 1-ACYLDIHYDROXYACETONE PHOSPHATE REDUCTASE"/>
    <property type="match status" value="1"/>
</dbReference>
<accession>A0A841G1Z3</accession>
<dbReference type="PRINTS" id="PR00081">
    <property type="entry name" value="GDHRDH"/>
</dbReference>
<feature type="compositionally biased region" description="Pro residues" evidence="3">
    <location>
        <begin position="295"/>
        <end position="305"/>
    </location>
</feature>
<dbReference type="NCBIfam" id="NF004826">
    <property type="entry name" value="PRK06182.1"/>
    <property type="match status" value="1"/>
</dbReference>
<evidence type="ECO:0000313" key="4">
    <source>
        <dbReference type="EMBL" id="MBB6038170.1"/>
    </source>
</evidence>
<evidence type="ECO:0000256" key="3">
    <source>
        <dbReference type="SAM" id="MobiDB-lite"/>
    </source>
</evidence>
<comment type="caution">
    <text evidence="4">The sequence shown here is derived from an EMBL/GenBank/DDBJ whole genome shotgun (WGS) entry which is preliminary data.</text>
</comment>
<dbReference type="GO" id="GO:0004497">
    <property type="term" value="F:monooxygenase activity"/>
    <property type="evidence" value="ECO:0007669"/>
    <property type="project" value="InterPro"/>
</dbReference>
<protein>
    <submittedName>
        <fullName evidence="4">Short-subunit dehydrogenase</fullName>
    </submittedName>
</protein>
<dbReference type="GO" id="GO:0020037">
    <property type="term" value="F:heme binding"/>
    <property type="evidence" value="ECO:0007669"/>
    <property type="project" value="InterPro"/>
</dbReference>
<dbReference type="Pfam" id="PF00106">
    <property type="entry name" value="adh_short"/>
    <property type="match status" value="1"/>
</dbReference>
<dbReference type="PRINTS" id="PR00080">
    <property type="entry name" value="SDRFAMILY"/>
</dbReference>
<reference evidence="4 5" key="1">
    <citation type="submission" date="2020-08" db="EMBL/GenBank/DDBJ databases">
        <title>Genomic Encyclopedia of Type Strains, Phase IV (KMG-IV): sequencing the most valuable type-strain genomes for metagenomic binning, comparative biology and taxonomic classification.</title>
        <authorList>
            <person name="Goeker M."/>
        </authorList>
    </citation>
    <scope>NUCLEOTIDE SEQUENCE [LARGE SCALE GENOMIC DNA]</scope>
    <source>
        <strain evidence="4 5">YIM 65646</strain>
    </source>
</reference>
<comment type="similarity">
    <text evidence="1">Belongs to the short-chain dehydrogenases/reductases (SDR) family.</text>
</comment>
<dbReference type="Gene3D" id="1.10.630.10">
    <property type="entry name" value="Cytochrome P450"/>
    <property type="match status" value="1"/>
</dbReference>
<dbReference type="InterPro" id="IPR036396">
    <property type="entry name" value="Cyt_P450_sf"/>
</dbReference>
<evidence type="ECO:0000256" key="1">
    <source>
        <dbReference type="ARBA" id="ARBA00006484"/>
    </source>
</evidence>
<feature type="region of interest" description="Disordered" evidence="3">
    <location>
        <begin position="277"/>
        <end position="384"/>
    </location>
</feature>
<feature type="compositionally biased region" description="Polar residues" evidence="3">
    <location>
        <begin position="308"/>
        <end position="320"/>
    </location>
</feature>
<evidence type="ECO:0000313" key="5">
    <source>
        <dbReference type="Proteomes" id="UP000548476"/>
    </source>
</evidence>
<dbReference type="SUPFAM" id="SSF48264">
    <property type="entry name" value="Cytochrome P450"/>
    <property type="match status" value="1"/>
</dbReference>
<feature type="compositionally biased region" description="Polar residues" evidence="3">
    <location>
        <begin position="278"/>
        <end position="289"/>
    </location>
</feature>
<gene>
    <name evidence="4" type="ORF">HNR73_006050</name>
</gene>